<feature type="compositionally biased region" description="Polar residues" evidence="1">
    <location>
        <begin position="348"/>
        <end position="357"/>
    </location>
</feature>
<feature type="compositionally biased region" description="Low complexity" evidence="1">
    <location>
        <begin position="710"/>
        <end position="719"/>
    </location>
</feature>
<feature type="region of interest" description="Disordered" evidence="1">
    <location>
        <begin position="412"/>
        <end position="433"/>
    </location>
</feature>
<organism evidence="2 3">
    <name type="scientific">Pseudovirgaria hyperparasitica</name>
    <dbReference type="NCBI Taxonomy" id="470096"/>
    <lineage>
        <taxon>Eukaryota</taxon>
        <taxon>Fungi</taxon>
        <taxon>Dikarya</taxon>
        <taxon>Ascomycota</taxon>
        <taxon>Pezizomycotina</taxon>
        <taxon>Dothideomycetes</taxon>
        <taxon>Dothideomycetes incertae sedis</taxon>
        <taxon>Acrospermales</taxon>
        <taxon>Acrospermaceae</taxon>
        <taxon>Pseudovirgaria</taxon>
    </lineage>
</organism>
<dbReference type="Gene3D" id="3.40.20.10">
    <property type="entry name" value="Severin"/>
    <property type="match status" value="1"/>
</dbReference>
<dbReference type="EMBL" id="ML996565">
    <property type="protein sequence ID" value="KAF2762788.1"/>
    <property type="molecule type" value="Genomic_DNA"/>
</dbReference>
<feature type="compositionally biased region" description="Low complexity" evidence="1">
    <location>
        <begin position="647"/>
        <end position="660"/>
    </location>
</feature>
<accession>A0A6A6WKS7</accession>
<feature type="compositionally biased region" description="Basic and acidic residues" evidence="1">
    <location>
        <begin position="994"/>
        <end position="1009"/>
    </location>
</feature>
<feature type="region of interest" description="Disordered" evidence="1">
    <location>
        <begin position="445"/>
        <end position="694"/>
    </location>
</feature>
<feature type="compositionally biased region" description="Low complexity" evidence="1">
    <location>
        <begin position="167"/>
        <end position="176"/>
    </location>
</feature>
<feature type="compositionally biased region" description="Basic residues" evidence="1">
    <location>
        <begin position="1010"/>
        <end position="1020"/>
    </location>
</feature>
<feature type="compositionally biased region" description="Polar residues" evidence="1">
    <location>
        <begin position="928"/>
        <end position="975"/>
    </location>
</feature>
<feature type="compositionally biased region" description="Polar residues" evidence="1">
    <location>
        <begin position="563"/>
        <end position="575"/>
    </location>
</feature>
<feature type="compositionally biased region" description="Low complexity" evidence="1">
    <location>
        <begin position="185"/>
        <end position="196"/>
    </location>
</feature>
<dbReference type="GeneID" id="54488876"/>
<dbReference type="RefSeq" id="XP_033605239.1">
    <property type="nucleotide sequence ID" value="XM_033747822.1"/>
</dbReference>
<dbReference type="AlphaFoldDB" id="A0A6A6WKS7"/>
<feature type="compositionally biased region" description="Basic and acidic residues" evidence="1">
    <location>
        <begin position="455"/>
        <end position="479"/>
    </location>
</feature>
<dbReference type="InterPro" id="IPR029006">
    <property type="entry name" value="ADF-H/Gelsolin-like_dom_sf"/>
</dbReference>
<feature type="compositionally biased region" description="Low complexity" evidence="1">
    <location>
        <begin position="508"/>
        <end position="531"/>
    </location>
</feature>
<evidence type="ECO:0000256" key="1">
    <source>
        <dbReference type="SAM" id="MobiDB-lite"/>
    </source>
</evidence>
<evidence type="ECO:0008006" key="4">
    <source>
        <dbReference type="Google" id="ProtNLM"/>
    </source>
</evidence>
<evidence type="ECO:0000313" key="2">
    <source>
        <dbReference type="EMBL" id="KAF2762788.1"/>
    </source>
</evidence>
<protein>
    <recommendedName>
        <fullName evidence="4">ADF-H domain-containing protein</fullName>
    </recommendedName>
</protein>
<reference evidence="2" key="1">
    <citation type="journal article" date="2020" name="Stud. Mycol.">
        <title>101 Dothideomycetes genomes: a test case for predicting lifestyles and emergence of pathogens.</title>
        <authorList>
            <person name="Haridas S."/>
            <person name="Albert R."/>
            <person name="Binder M."/>
            <person name="Bloem J."/>
            <person name="Labutti K."/>
            <person name="Salamov A."/>
            <person name="Andreopoulos B."/>
            <person name="Baker S."/>
            <person name="Barry K."/>
            <person name="Bills G."/>
            <person name="Bluhm B."/>
            <person name="Cannon C."/>
            <person name="Castanera R."/>
            <person name="Culley D."/>
            <person name="Daum C."/>
            <person name="Ezra D."/>
            <person name="Gonzalez J."/>
            <person name="Henrissat B."/>
            <person name="Kuo A."/>
            <person name="Liang C."/>
            <person name="Lipzen A."/>
            <person name="Lutzoni F."/>
            <person name="Magnuson J."/>
            <person name="Mondo S."/>
            <person name="Nolan M."/>
            <person name="Ohm R."/>
            <person name="Pangilinan J."/>
            <person name="Park H.-J."/>
            <person name="Ramirez L."/>
            <person name="Alfaro M."/>
            <person name="Sun H."/>
            <person name="Tritt A."/>
            <person name="Yoshinaga Y."/>
            <person name="Zwiers L.-H."/>
            <person name="Turgeon B."/>
            <person name="Goodwin S."/>
            <person name="Spatafora J."/>
            <person name="Crous P."/>
            <person name="Grigoriev I."/>
        </authorList>
    </citation>
    <scope>NUCLEOTIDE SEQUENCE</scope>
    <source>
        <strain evidence="2">CBS 121739</strain>
    </source>
</reference>
<feature type="compositionally biased region" description="Low complexity" evidence="1">
    <location>
        <begin position="424"/>
        <end position="433"/>
    </location>
</feature>
<name>A0A6A6WKS7_9PEZI</name>
<feature type="region of interest" description="Disordered" evidence="1">
    <location>
        <begin position="901"/>
        <end position="1066"/>
    </location>
</feature>
<feature type="compositionally biased region" description="Polar residues" evidence="1">
    <location>
        <begin position="776"/>
        <end position="788"/>
    </location>
</feature>
<evidence type="ECO:0000313" key="3">
    <source>
        <dbReference type="Proteomes" id="UP000799437"/>
    </source>
</evidence>
<feature type="compositionally biased region" description="Acidic residues" evidence="1">
    <location>
        <begin position="682"/>
        <end position="694"/>
    </location>
</feature>
<feature type="compositionally biased region" description="Acidic residues" evidence="1">
    <location>
        <begin position="150"/>
        <end position="161"/>
    </location>
</feature>
<feature type="region of interest" description="Disordered" evidence="1">
    <location>
        <begin position="710"/>
        <end position="842"/>
    </location>
</feature>
<feature type="region of interest" description="Disordered" evidence="1">
    <location>
        <begin position="277"/>
        <end position="357"/>
    </location>
</feature>
<dbReference type="SUPFAM" id="SSF55753">
    <property type="entry name" value="Actin depolymerizing proteins"/>
    <property type="match status" value="1"/>
</dbReference>
<dbReference type="OrthoDB" id="74412at2759"/>
<sequence>MALNGLDNPKLTEAYQSALSEAGGWFLLRYVSRDEIELLQNGTGGLIEARSAVASYEKRSPLYGFLLYRRRKVLIKYIPEGTSRLLQARVSVHFQAVTDKFSPYDSIFPISAPEDLNDMTLTAACALHTEKPPGSSHAATPSPRKKLDEIAEDAEETEETEEPVKPEPAAKIAPPASLKSEVNSPLTPLTPNTELLRSPLEGTAPTLPSPVESRAEDVSLTIINPLESSDRRPSDAPLPLSRTSTIASGYDYESRASSQTVRPSAYDIFDVGAFAYKPKVRLGPRPKQTPDTSDGRPKTAGARPVSTLPAGLKIAPRNTKTTSKKRDSGAPPNIALPPPPPIPTTPTSMYQQHSPMSVRSLPAAVHKLGSPGVTQEKQRLMKAVEMRKKQMKAKQERDAAKAVAAAEAAAATQGAAPVEEEIEPSPSVAGVSPPRVVVSRHSEVVENPPNVLDEAIFHDQNARRDTSELERDGSEKLEPELQAQEVVKERELGGVSTSLLDQRKSDSAIELQALESEEQSSIATTSSPTSIQGSTTDQSTRPSSLSEEDILPSSVYVPPPKITETTIEQENTSAQLDGEPSPRKSVDSSPTVVPEEGSPAPSNAPSEVRHISLHECPISENKTASNLSPEDPVRGRGRKKPNLTLEPSSSHSRGPGTSSSTRREKRHAVIRSQLGTASADNSDNDSLSDEDFMDELQSATVQEAKPISVSKSPISPFFSNQRKGSIATPISIMSRPGSSPDDDRLGPRRTASGRGVLEIARSFSGGSAHSNLEHTPVTTKPHVSTGISQRIKALAEQSSRDSVASVGGLSINGEPSSGTPLQTSQSPISRKNSVNSINTVRPTRLAPSSVALFQSATSAESKNSMAPPARETVHATVYNVEQNSYKPDSVSVTARIIRDDRTKKPDLSVPTEHSPLELHQSPLIIDHQPSNSQDISRLNTHSRPNTIASMPVSPISTGSKESSTPLPPRSSSETGWRSLGRRSDAKSPPPLLRNRSDVSLEAHDEETKDKKKSRTSRLMKRMSSSLSNASRKSLAQVISPISKDEDAVSEQQQELPSVREPPPAIEVGDLNVQFPDTLLWKRRYVEIDSQGNLVMSVSKTNDNVRGVTKRFHLTELHSPYIPDLERQELPNSVMLDLLDGSTLQCACETQAAQVDVFRVLREAHNAWLTFSQ</sequence>
<feature type="compositionally biased region" description="Polar residues" evidence="1">
    <location>
        <begin position="532"/>
        <end position="545"/>
    </location>
</feature>
<feature type="compositionally biased region" description="Polar residues" evidence="1">
    <location>
        <begin position="813"/>
        <end position="841"/>
    </location>
</feature>
<proteinExistence type="predicted"/>
<dbReference type="Proteomes" id="UP000799437">
    <property type="component" value="Unassembled WGS sequence"/>
</dbReference>
<feature type="compositionally biased region" description="Low complexity" evidence="1">
    <location>
        <begin position="1021"/>
        <end position="1035"/>
    </location>
</feature>
<gene>
    <name evidence="2" type="ORF">EJ05DRAFT_506468</name>
</gene>
<feature type="region of interest" description="Disordered" evidence="1">
    <location>
        <begin position="129"/>
        <end position="262"/>
    </location>
</feature>
<feature type="compositionally biased region" description="Pro residues" evidence="1">
    <location>
        <begin position="334"/>
        <end position="344"/>
    </location>
</feature>
<keyword evidence="3" id="KW-1185">Reference proteome</keyword>